<proteinExistence type="inferred from homology"/>
<accession>A0ABR7D0K7</accession>
<protein>
    <submittedName>
        <fullName evidence="6">RNA polymerase sigma-70 factor</fullName>
    </submittedName>
</protein>
<dbReference type="InterPro" id="IPR039425">
    <property type="entry name" value="RNA_pol_sigma-70-like"/>
</dbReference>
<dbReference type="EMBL" id="JACOOH010000003">
    <property type="protein sequence ID" value="MBC5620925.1"/>
    <property type="molecule type" value="Genomic_DNA"/>
</dbReference>
<dbReference type="SUPFAM" id="SSF88659">
    <property type="entry name" value="Sigma3 and sigma4 domains of RNA polymerase sigma factors"/>
    <property type="match status" value="1"/>
</dbReference>
<keyword evidence="4" id="KW-0804">Transcription</keyword>
<dbReference type="InterPro" id="IPR036388">
    <property type="entry name" value="WH-like_DNA-bd_sf"/>
</dbReference>
<dbReference type="InterPro" id="IPR014284">
    <property type="entry name" value="RNA_pol_sigma-70_dom"/>
</dbReference>
<dbReference type="InterPro" id="IPR000792">
    <property type="entry name" value="Tscrpt_reg_LuxR_C"/>
</dbReference>
<evidence type="ECO:0000313" key="6">
    <source>
        <dbReference type="EMBL" id="MBC5620925.1"/>
    </source>
</evidence>
<reference evidence="6 7" key="1">
    <citation type="submission" date="2020-08" db="EMBL/GenBank/DDBJ databases">
        <title>Genome public.</title>
        <authorList>
            <person name="Liu C."/>
            <person name="Sun Q."/>
        </authorList>
    </citation>
    <scope>NUCLEOTIDE SEQUENCE [LARGE SCALE GENOMIC DNA]</scope>
    <source>
        <strain evidence="6 7">NSJ-56</strain>
    </source>
</reference>
<dbReference type="NCBIfam" id="TIGR02937">
    <property type="entry name" value="sigma70-ECF"/>
    <property type="match status" value="1"/>
</dbReference>
<keyword evidence="2" id="KW-0805">Transcription regulation</keyword>
<dbReference type="PRINTS" id="PR00038">
    <property type="entry name" value="HTHLUXR"/>
</dbReference>
<dbReference type="InterPro" id="IPR013324">
    <property type="entry name" value="RNA_pol_sigma_r3/r4-like"/>
</dbReference>
<evidence type="ECO:0000259" key="5">
    <source>
        <dbReference type="SMART" id="SM00421"/>
    </source>
</evidence>
<sequence length="201" mass="23573">MLMLVDYSDDKELLEVLKCGKISAFEYIYTTYYDSLLNYADRLLNDLETARDVVQQMYYKIWEGREVLNISLSVKAYLFKSVYHACLNTLAHKKNIQKYEREQLADLYFSNVIQSPEAEMELWQADVAKALDEAIALLPEKCREVFVLSKVEGLKNREIAEKLNISEKTVERHMTIALSKLREELDWLLQIILFFSVSHWG</sequence>
<dbReference type="SMART" id="SM00421">
    <property type="entry name" value="HTH_LUXR"/>
    <property type="match status" value="1"/>
</dbReference>
<comment type="caution">
    <text evidence="6">The sequence shown here is derived from an EMBL/GenBank/DDBJ whole genome shotgun (WGS) entry which is preliminary data.</text>
</comment>
<dbReference type="PANTHER" id="PTHR43133:SF46">
    <property type="entry name" value="RNA POLYMERASE SIGMA-70 FACTOR ECF SUBFAMILY"/>
    <property type="match status" value="1"/>
</dbReference>
<evidence type="ECO:0000256" key="4">
    <source>
        <dbReference type="ARBA" id="ARBA00023163"/>
    </source>
</evidence>
<dbReference type="InterPro" id="IPR013325">
    <property type="entry name" value="RNA_pol_sigma_r2"/>
</dbReference>
<dbReference type="InterPro" id="IPR007627">
    <property type="entry name" value="RNA_pol_sigma70_r2"/>
</dbReference>
<dbReference type="Pfam" id="PF08281">
    <property type="entry name" value="Sigma70_r4_2"/>
    <property type="match status" value="1"/>
</dbReference>
<dbReference type="SUPFAM" id="SSF88946">
    <property type="entry name" value="Sigma2 domain of RNA polymerase sigma factors"/>
    <property type="match status" value="1"/>
</dbReference>
<keyword evidence="7" id="KW-1185">Reference proteome</keyword>
<evidence type="ECO:0000256" key="1">
    <source>
        <dbReference type="ARBA" id="ARBA00010641"/>
    </source>
</evidence>
<comment type="similarity">
    <text evidence="1">Belongs to the sigma-70 factor family. ECF subfamily.</text>
</comment>
<evidence type="ECO:0000256" key="3">
    <source>
        <dbReference type="ARBA" id="ARBA00023082"/>
    </source>
</evidence>
<dbReference type="InterPro" id="IPR014327">
    <property type="entry name" value="RNA_pol_sigma70_bacteroid"/>
</dbReference>
<keyword evidence="3" id="KW-0731">Sigma factor</keyword>
<dbReference type="Gene3D" id="1.10.1740.10">
    <property type="match status" value="1"/>
</dbReference>
<organism evidence="6 7">
    <name type="scientific">Butyricimonas hominis</name>
    <dbReference type="NCBI Taxonomy" id="2763032"/>
    <lineage>
        <taxon>Bacteria</taxon>
        <taxon>Pseudomonadati</taxon>
        <taxon>Bacteroidota</taxon>
        <taxon>Bacteroidia</taxon>
        <taxon>Bacteroidales</taxon>
        <taxon>Odoribacteraceae</taxon>
        <taxon>Butyricimonas</taxon>
    </lineage>
</organism>
<dbReference type="Proteomes" id="UP000646484">
    <property type="component" value="Unassembled WGS sequence"/>
</dbReference>
<dbReference type="Gene3D" id="1.10.10.10">
    <property type="entry name" value="Winged helix-like DNA-binding domain superfamily/Winged helix DNA-binding domain"/>
    <property type="match status" value="1"/>
</dbReference>
<dbReference type="CDD" id="cd06171">
    <property type="entry name" value="Sigma70_r4"/>
    <property type="match status" value="1"/>
</dbReference>
<dbReference type="InterPro" id="IPR013249">
    <property type="entry name" value="RNA_pol_sigma70_r4_t2"/>
</dbReference>
<gene>
    <name evidence="6" type="ORF">H8S64_07435</name>
</gene>
<dbReference type="Pfam" id="PF04542">
    <property type="entry name" value="Sigma70_r2"/>
    <property type="match status" value="1"/>
</dbReference>
<name>A0ABR7D0K7_9BACT</name>
<evidence type="ECO:0000256" key="2">
    <source>
        <dbReference type="ARBA" id="ARBA00023015"/>
    </source>
</evidence>
<dbReference type="NCBIfam" id="TIGR02985">
    <property type="entry name" value="Sig70_bacteroi1"/>
    <property type="match status" value="1"/>
</dbReference>
<dbReference type="PANTHER" id="PTHR43133">
    <property type="entry name" value="RNA POLYMERASE ECF-TYPE SIGMA FACTO"/>
    <property type="match status" value="1"/>
</dbReference>
<feature type="domain" description="HTH luxR-type" evidence="5">
    <location>
        <begin position="135"/>
        <end position="195"/>
    </location>
</feature>
<evidence type="ECO:0000313" key="7">
    <source>
        <dbReference type="Proteomes" id="UP000646484"/>
    </source>
</evidence>